<evidence type="ECO:0000259" key="4">
    <source>
        <dbReference type="Pfam" id="PF03389"/>
    </source>
</evidence>
<gene>
    <name evidence="5" type="primary">mobA_1</name>
    <name evidence="5" type="ORF">NCTC10723_00036</name>
</gene>
<keyword evidence="2" id="KW-0184">Conjugation</keyword>
<proteinExistence type="inferred from homology"/>
<dbReference type="EMBL" id="UGGU01000001">
    <property type="protein sequence ID" value="STO26898.1"/>
    <property type="molecule type" value="Genomic_DNA"/>
</dbReference>
<feature type="coiled-coil region" evidence="3">
    <location>
        <begin position="655"/>
        <end position="719"/>
    </location>
</feature>
<dbReference type="RefSeq" id="WP_115268189.1">
    <property type="nucleotide sequence ID" value="NZ_UGGU01000001.1"/>
</dbReference>
<dbReference type="Gene3D" id="3.30.930.30">
    <property type="match status" value="1"/>
</dbReference>
<reference evidence="5 6" key="1">
    <citation type="submission" date="2018-06" db="EMBL/GenBank/DDBJ databases">
        <authorList>
            <consortium name="Pathogen Informatics"/>
            <person name="Doyle S."/>
        </authorList>
    </citation>
    <scope>NUCLEOTIDE SEQUENCE [LARGE SCALE GENOMIC DNA]</scope>
    <source>
        <strain evidence="5 6">NCTC10723</strain>
    </source>
</reference>
<dbReference type="GO" id="GO:0016740">
    <property type="term" value="F:transferase activity"/>
    <property type="evidence" value="ECO:0007669"/>
    <property type="project" value="UniProtKB-KW"/>
</dbReference>
<accession>A0A377GNT9</accession>
<evidence type="ECO:0000256" key="2">
    <source>
        <dbReference type="ARBA" id="ARBA00022971"/>
    </source>
</evidence>
<feature type="domain" description="MobA/MobL protein" evidence="4">
    <location>
        <begin position="29"/>
        <end position="205"/>
    </location>
</feature>
<protein>
    <submittedName>
        <fullName evidence="5">DNA strand transferase</fullName>
    </submittedName>
</protein>
<evidence type="ECO:0000256" key="1">
    <source>
        <dbReference type="ARBA" id="ARBA00010873"/>
    </source>
</evidence>
<evidence type="ECO:0000313" key="6">
    <source>
        <dbReference type="Proteomes" id="UP000255328"/>
    </source>
</evidence>
<evidence type="ECO:0000313" key="5">
    <source>
        <dbReference type="EMBL" id="STO26898.1"/>
    </source>
</evidence>
<dbReference type="Pfam" id="PF03389">
    <property type="entry name" value="MobA_MobL"/>
    <property type="match status" value="1"/>
</dbReference>
<evidence type="ECO:0000256" key="3">
    <source>
        <dbReference type="SAM" id="Coils"/>
    </source>
</evidence>
<dbReference type="OrthoDB" id="1634048at2"/>
<keyword evidence="5" id="KW-0808">Transferase</keyword>
<feature type="coiled-coil region" evidence="3">
    <location>
        <begin position="373"/>
        <end position="407"/>
    </location>
</feature>
<keyword evidence="6" id="KW-1185">Reference proteome</keyword>
<name>A0A377GNT9_9FUSO</name>
<dbReference type="InterPro" id="IPR005053">
    <property type="entry name" value="MobA_MobL"/>
</dbReference>
<comment type="similarity">
    <text evidence="1">Belongs to the MobA/MobL family.</text>
</comment>
<sequence length="776" mass="91543">MANYYLNMSYGKVGKTNAHFDYITANGKYTGKEKELVYESHNMPNWVTSAKEFWEIADNNERVNGRTYREVRISLPEELTKEENIELLNQFLKENFSGHYYSVVIHDKETQPGFEYVEKHKNIHAHIMFCPRVIDNIERKDPSKYFKKSNSKNPERGGAAKDPKWNEVETLLKLRKDWELLQNQHLELHNINARVSCETLEKQRQQALEKGDFDKYEQLNRLPVHINSITLNKINKTEYEKELIKEFLANREIKSIKDKIYQEVLNERAKNKETINVFDASISKKEKENAYNKLMAKKNKIDSNNLLISQLQNINIKNEVYSKLIPGYREKVNELNNIIKEQELFTQEEFNLLAQKYNNIKAMESTIDPKLFEKEKENIINDIHKNIEKLEKENTVLNDEIQQIFINNSKNKEFIKELENNYLNIDVKKSINNIILATKDKENIQKKLDLIELQLSNSRKTTLNILSKKKYIPLEKEIKKLKEELLAKESVGDSKQIEILKSIINKKEKELKDIEISCTKDMDKFIRIKESFEKKLHNNKAELNIKLQAINNSIENSKKEILLSNKEVRTHLSNTINSNKELLELNKEKLEKLKFLKKTLNKDIKELEVIAYLSLTKGKYGRLQDKFSKNMDRIDQINVELIKLKENKLFNMFSIRKLEKEKTLLEEESSRISKEFKELKASISTDDLTNEILRIKTALAEKENNIDKQIQDILDENKELHSINNICYNLYDNYKDLEQKPIYEKSLDLFTGNTTTKNTGSWNIQIENDNEKVIRM</sequence>
<feature type="coiled-coil region" evidence="3">
    <location>
        <begin position="497"/>
        <end position="610"/>
    </location>
</feature>
<dbReference type="Proteomes" id="UP000255328">
    <property type="component" value="Unassembled WGS sequence"/>
</dbReference>
<keyword evidence="3" id="KW-0175">Coiled coil</keyword>
<organism evidence="5 6">
    <name type="scientific">Fusobacterium necrogenes</name>
    <dbReference type="NCBI Taxonomy" id="858"/>
    <lineage>
        <taxon>Bacteria</taxon>
        <taxon>Fusobacteriati</taxon>
        <taxon>Fusobacteriota</taxon>
        <taxon>Fusobacteriia</taxon>
        <taxon>Fusobacteriales</taxon>
        <taxon>Fusobacteriaceae</taxon>
        <taxon>Fusobacterium</taxon>
    </lineage>
</organism>
<dbReference type="AlphaFoldDB" id="A0A377GNT9"/>